<dbReference type="InterPro" id="IPR037277">
    <property type="entry name" value="Granulin_sf"/>
</dbReference>
<comment type="subcellular location">
    <subcellularLocation>
        <location evidence="1">Secreted</location>
    </subcellularLocation>
</comment>
<dbReference type="EMBL" id="JAFHDT010000023">
    <property type="protein sequence ID" value="KAI7792462.1"/>
    <property type="molecule type" value="Genomic_DNA"/>
</dbReference>
<feature type="domain" description="Granulins" evidence="6">
    <location>
        <begin position="704"/>
        <end position="717"/>
    </location>
</feature>
<reference evidence="7" key="1">
    <citation type="submission" date="2021-02" db="EMBL/GenBank/DDBJ databases">
        <title>Comparative genomics reveals that relaxation of natural selection precedes convergent phenotypic evolution of cavefish.</title>
        <authorList>
            <person name="Peng Z."/>
        </authorList>
    </citation>
    <scope>NUCLEOTIDE SEQUENCE</scope>
    <source>
        <tissue evidence="7">Muscle</tissue>
    </source>
</reference>
<dbReference type="GO" id="GO:0005576">
    <property type="term" value="C:extracellular region"/>
    <property type="evidence" value="ECO:0007669"/>
    <property type="project" value="UniProtKB-SubCell"/>
</dbReference>
<protein>
    <submittedName>
        <fullName evidence="7">Granulin b</fullName>
    </submittedName>
</protein>
<evidence type="ECO:0000256" key="3">
    <source>
        <dbReference type="ARBA" id="ARBA00022525"/>
    </source>
</evidence>
<sequence>MVHAGVAALLCVVLNVCAGGICPDGGICADGNTCCQTPSGGYGCCPLPNAECCSDHLHCCYEGTLCDLEHSKCVNRTHALDWVEKVATKQEAVVCPDRESECPDDTTCCQMPDGNWGCCPMKNAVCCADKQHCCPEGTTCDLKHSKCVSPTYGPTPLWGKFAARRRKASVKKAVDSPAEPRDVTDVVCPDQVSSCPDDATCCQLGNGSYGCCPMPKAVCCSDHLHCCPEGTTCDLTHSKCVSANGITAMATKIPAFTSLKSRESVPCNETVACASGTTCCKTQEGIWACCPLPQAVCCEDHAHCCPHDTVCNLAEGTCDDPADPSVSVPLLEKMPTFPITPQSPNQKCDETSTCPDDATCCRLASGAWGCCPLLQAVCCEDHLHCCPSGSVCNLAASTCDGASDEGARFSVPLVRKITAVTPPSHNQNCDETSVCPTGTTCCRLNSGVWACCPLPQAVCCADGEHCCPQGYKCDVTLKTCVRSSLPSMPWFRKQLAASVTQQPDASVPEHRHVCDAHTSCPRDDTCCYMSKLGKWGCCPLPKAVCCKDGMHCCPSGYKCDEQKTTCAKAYHEIPWFKKQEAKVTQGSAVLLGDGDVKCDSTTSCASGSTCCKLPTGEWGCCPLVKAVCCEDHKHCCPQGYTCNLQSATCIKPTTASSISLTKTPAPSEEEVLCDSSSRCSNTQTCCRLSDSTWACCPYKEAVCCKDMKHCCPKGHNCDPDVKGCTKESMYNWWSDSL</sequence>
<dbReference type="Gene3D" id="2.10.25.160">
    <property type="entry name" value="Granulin"/>
    <property type="match status" value="9"/>
</dbReference>
<evidence type="ECO:0000259" key="6">
    <source>
        <dbReference type="PROSITE" id="PS00799"/>
    </source>
</evidence>
<accession>A0A9W7T834</accession>
<evidence type="ECO:0000256" key="5">
    <source>
        <dbReference type="SAM" id="SignalP"/>
    </source>
</evidence>
<dbReference type="PANTHER" id="PTHR12274">
    <property type="entry name" value="GRANULIN"/>
    <property type="match status" value="1"/>
</dbReference>
<proteinExistence type="inferred from homology"/>
<dbReference type="SMART" id="SM00277">
    <property type="entry name" value="GRAN"/>
    <property type="match status" value="9"/>
</dbReference>
<comment type="caution">
    <text evidence="7">The sequence shown here is derived from an EMBL/GenBank/DDBJ whole genome shotgun (WGS) entry which is preliminary data.</text>
</comment>
<dbReference type="PROSITE" id="PS00799">
    <property type="entry name" value="GRANULINS"/>
    <property type="match status" value="8"/>
</dbReference>
<keyword evidence="3" id="KW-0964">Secreted</keyword>
<keyword evidence="8" id="KW-1185">Reference proteome</keyword>
<dbReference type="PANTHER" id="PTHR12274:SF3">
    <property type="entry name" value="PROGRANULIN"/>
    <property type="match status" value="1"/>
</dbReference>
<feature type="domain" description="Granulins" evidence="6">
    <location>
        <begin position="629"/>
        <end position="642"/>
    </location>
</feature>
<comment type="similarity">
    <text evidence="2">Belongs to the granulin family.</text>
</comment>
<feature type="domain" description="Granulins" evidence="6">
    <location>
        <begin position="460"/>
        <end position="473"/>
    </location>
</feature>
<feature type="domain" description="Granulins" evidence="6">
    <location>
        <begin position="220"/>
        <end position="233"/>
    </location>
</feature>
<feature type="domain" description="Granulins" evidence="6">
    <location>
        <begin position="127"/>
        <end position="140"/>
    </location>
</feature>
<feature type="chain" id="PRO_5040760314" evidence="5">
    <location>
        <begin position="19"/>
        <end position="737"/>
    </location>
</feature>
<evidence type="ECO:0000256" key="4">
    <source>
        <dbReference type="ARBA" id="ARBA00023157"/>
    </source>
</evidence>
<dbReference type="FunFam" id="2.10.25.160:FF:000001">
    <property type="entry name" value="Granulin precursor"/>
    <property type="match status" value="3"/>
</dbReference>
<dbReference type="Proteomes" id="UP001059041">
    <property type="component" value="Linkage Group LG23"/>
</dbReference>
<organism evidence="7 8">
    <name type="scientific">Triplophysa rosa</name>
    <name type="common">Cave loach</name>
    <dbReference type="NCBI Taxonomy" id="992332"/>
    <lineage>
        <taxon>Eukaryota</taxon>
        <taxon>Metazoa</taxon>
        <taxon>Chordata</taxon>
        <taxon>Craniata</taxon>
        <taxon>Vertebrata</taxon>
        <taxon>Euteleostomi</taxon>
        <taxon>Actinopterygii</taxon>
        <taxon>Neopterygii</taxon>
        <taxon>Teleostei</taxon>
        <taxon>Ostariophysi</taxon>
        <taxon>Cypriniformes</taxon>
        <taxon>Nemacheilidae</taxon>
        <taxon>Triplophysa</taxon>
    </lineage>
</organism>
<feature type="domain" description="Granulins" evidence="6">
    <location>
        <begin position="298"/>
        <end position="311"/>
    </location>
</feature>
<dbReference type="SUPFAM" id="SSF57277">
    <property type="entry name" value="Granulin repeat"/>
    <property type="match status" value="9"/>
</dbReference>
<feature type="domain" description="Granulins" evidence="6">
    <location>
        <begin position="546"/>
        <end position="559"/>
    </location>
</feature>
<feature type="signal peptide" evidence="5">
    <location>
        <begin position="1"/>
        <end position="18"/>
    </location>
</feature>
<feature type="domain" description="Granulins" evidence="6">
    <location>
        <begin position="379"/>
        <end position="392"/>
    </location>
</feature>
<evidence type="ECO:0000256" key="2">
    <source>
        <dbReference type="ARBA" id="ARBA00010093"/>
    </source>
</evidence>
<dbReference type="AlphaFoldDB" id="A0A9W7T834"/>
<keyword evidence="4" id="KW-1015">Disulfide bond</keyword>
<dbReference type="Pfam" id="PF00396">
    <property type="entry name" value="Granulin"/>
    <property type="match status" value="9"/>
</dbReference>
<dbReference type="InterPro" id="IPR039036">
    <property type="entry name" value="Granulin_fam"/>
</dbReference>
<evidence type="ECO:0000313" key="8">
    <source>
        <dbReference type="Proteomes" id="UP001059041"/>
    </source>
</evidence>
<dbReference type="OrthoDB" id="5854875at2759"/>
<evidence type="ECO:0000313" key="7">
    <source>
        <dbReference type="EMBL" id="KAI7792462.1"/>
    </source>
</evidence>
<gene>
    <name evidence="7" type="ORF">IRJ41_013398</name>
</gene>
<keyword evidence="5" id="KW-0732">Signal</keyword>
<dbReference type="InterPro" id="IPR000118">
    <property type="entry name" value="Granulin"/>
</dbReference>
<name>A0A9W7T834_TRIRA</name>
<evidence type="ECO:0000256" key="1">
    <source>
        <dbReference type="ARBA" id="ARBA00004613"/>
    </source>
</evidence>